<dbReference type="Pfam" id="PF02624">
    <property type="entry name" value="YcaO"/>
    <property type="match status" value="1"/>
</dbReference>
<keyword evidence="3" id="KW-1185">Reference proteome</keyword>
<dbReference type="PROSITE" id="PS51664">
    <property type="entry name" value="YCAO"/>
    <property type="match status" value="1"/>
</dbReference>
<feature type="domain" description="YcaO" evidence="1">
    <location>
        <begin position="51"/>
        <end position="403"/>
    </location>
</feature>
<dbReference type="PATRIC" id="fig|448.7.peg.2021"/>
<gene>
    <name evidence="2" type="ORF">Lery_1927</name>
</gene>
<dbReference type="RefSeq" id="WP_058527068.1">
    <property type="nucleotide sequence ID" value="NZ_CAAAHY010000007.1"/>
</dbReference>
<accession>A0A0W0TKJ8</accession>
<evidence type="ECO:0000313" key="2">
    <source>
        <dbReference type="EMBL" id="KTC96135.1"/>
    </source>
</evidence>
<reference evidence="2 3" key="1">
    <citation type="submission" date="2015-11" db="EMBL/GenBank/DDBJ databases">
        <title>Genomic analysis of 38 Legionella species identifies large and diverse effector repertoires.</title>
        <authorList>
            <person name="Burstein D."/>
            <person name="Amaro F."/>
            <person name="Zusman T."/>
            <person name="Lifshitz Z."/>
            <person name="Cohen O."/>
            <person name="Gilbert J.A."/>
            <person name="Pupko T."/>
            <person name="Shuman H.A."/>
            <person name="Segal G."/>
        </authorList>
    </citation>
    <scope>NUCLEOTIDE SEQUENCE [LARGE SCALE GENOMIC DNA]</scope>
    <source>
        <strain evidence="2 3">SE-32A-C8</strain>
    </source>
</reference>
<organism evidence="2 3">
    <name type="scientific">Legionella erythra</name>
    <dbReference type="NCBI Taxonomy" id="448"/>
    <lineage>
        <taxon>Bacteria</taxon>
        <taxon>Pseudomonadati</taxon>
        <taxon>Pseudomonadota</taxon>
        <taxon>Gammaproteobacteria</taxon>
        <taxon>Legionellales</taxon>
        <taxon>Legionellaceae</taxon>
        <taxon>Legionella</taxon>
    </lineage>
</organism>
<dbReference type="EMBL" id="LNYA01000030">
    <property type="protein sequence ID" value="KTC96135.1"/>
    <property type="molecule type" value="Genomic_DNA"/>
</dbReference>
<proteinExistence type="predicted"/>
<dbReference type="Proteomes" id="UP000054773">
    <property type="component" value="Unassembled WGS sequence"/>
</dbReference>
<sequence>MTELNSSRQKHLPYASVSHASIHHATKFKLCMENNLSTPRSAVIDGIISYGGSTGIGLNLPRKAYGEFHERNHLFTKVPVDDVKKLTDVRPLAWQKKLLSLCQEGKETAACLSHHFAFTTVFNLFDHAPVDYFYNAISLNGQKEDVPYLYFSDSCACASHPVREKALYNSLMEFIERQALLGSWLSQRCQYAIDPLILKEVTPYRELTERLLDNGSLFIFANGNHLPGHTVIMFYFAHSPKDMVQYSIGSSSGLTLTEALTSSLEELYQCYTFLYNMECSEGLANKAGSGYHLQFQQCNHAGVKETIPFFKTPIPCKIATVADLQQLKEYRYDEVLSALSALSMDIFYYHAYDEALGLHLTKVMSPDFFAHMSLRNGLNIDNAYAKTLGITRDNAYLAKIPFP</sequence>
<comment type="caution">
    <text evidence="2">The sequence shown here is derived from an EMBL/GenBank/DDBJ whole genome shotgun (WGS) entry which is preliminary data.</text>
</comment>
<dbReference type="InterPro" id="IPR003776">
    <property type="entry name" value="YcaO-like_dom"/>
</dbReference>
<evidence type="ECO:0000313" key="3">
    <source>
        <dbReference type="Proteomes" id="UP000054773"/>
    </source>
</evidence>
<name>A0A0W0TKJ8_LEGER</name>
<dbReference type="Gene3D" id="3.30.1330.230">
    <property type="match status" value="1"/>
</dbReference>
<dbReference type="OrthoDB" id="5649316at2"/>
<dbReference type="AlphaFoldDB" id="A0A0W0TKJ8"/>
<protein>
    <submittedName>
        <fullName evidence="2">YcaO-like family protein</fullName>
    </submittedName>
</protein>
<dbReference type="STRING" id="448.Lery_1927"/>
<evidence type="ECO:0000259" key="1">
    <source>
        <dbReference type="PROSITE" id="PS51664"/>
    </source>
</evidence>